<dbReference type="InterPro" id="IPR002505">
    <property type="entry name" value="PTA_PTB"/>
</dbReference>
<dbReference type="EMBL" id="WNJO01000010">
    <property type="protein sequence ID" value="MTV82756.1"/>
    <property type="molecule type" value="Genomic_DNA"/>
</dbReference>
<protein>
    <submittedName>
        <fullName evidence="6">Phosphotransacetylase</fullName>
    </submittedName>
</protein>
<evidence type="ECO:0000256" key="1">
    <source>
        <dbReference type="ARBA" id="ARBA00000705"/>
    </source>
</evidence>
<accession>A0A7X3C3M3</accession>
<dbReference type="PANTHER" id="PTHR43356:SF3">
    <property type="entry name" value="PHOSPHATE ACETYLTRANSFERASE"/>
    <property type="match status" value="1"/>
</dbReference>
<dbReference type="PANTHER" id="PTHR43356">
    <property type="entry name" value="PHOSPHATE ACETYLTRANSFERASE"/>
    <property type="match status" value="1"/>
</dbReference>
<dbReference type="PIRSF" id="PIRSF000428">
    <property type="entry name" value="P_Ac_trans"/>
    <property type="match status" value="1"/>
</dbReference>
<dbReference type="GO" id="GO:0008959">
    <property type="term" value="F:phosphate acetyltransferase activity"/>
    <property type="evidence" value="ECO:0007669"/>
    <property type="project" value="UniProtKB-EC"/>
</dbReference>
<dbReference type="InterPro" id="IPR050500">
    <property type="entry name" value="Phos_Acetyltrans/Butyryltrans"/>
</dbReference>
<evidence type="ECO:0000256" key="2">
    <source>
        <dbReference type="ARBA" id="ARBA00005656"/>
    </source>
</evidence>
<evidence type="ECO:0000256" key="3">
    <source>
        <dbReference type="ARBA" id="ARBA00022679"/>
    </source>
</evidence>
<keyword evidence="7" id="KW-1185">Reference proteome</keyword>
<comment type="catalytic activity">
    <reaction evidence="1">
        <text>acetyl-CoA + phosphate = acetyl phosphate + CoA</text>
        <dbReference type="Rhea" id="RHEA:19521"/>
        <dbReference type="ChEBI" id="CHEBI:22191"/>
        <dbReference type="ChEBI" id="CHEBI:43474"/>
        <dbReference type="ChEBI" id="CHEBI:57287"/>
        <dbReference type="ChEBI" id="CHEBI:57288"/>
        <dbReference type="EC" id="2.3.1.8"/>
    </reaction>
</comment>
<name>A0A7X3C3M3_9LACO</name>
<evidence type="ECO:0000259" key="5">
    <source>
        <dbReference type="Pfam" id="PF01515"/>
    </source>
</evidence>
<dbReference type="RefSeq" id="WP_155432024.1">
    <property type="nucleotide sequence ID" value="NZ_WNJO01000010.1"/>
</dbReference>
<reference evidence="6 7" key="1">
    <citation type="submission" date="2019-11" db="EMBL/GenBank/DDBJ databases">
        <title>Lactobacillus sp. nov. CRM56-3, isolated from fermented tea leaves.</title>
        <authorList>
            <person name="Phuengjayaem S."/>
            <person name="Tanasupawat S."/>
        </authorList>
    </citation>
    <scope>NUCLEOTIDE SEQUENCE [LARGE SCALE GENOMIC DNA]</scope>
    <source>
        <strain evidence="6 7">CRM56-3</strain>
    </source>
</reference>
<dbReference type="Gene3D" id="3.40.50.10950">
    <property type="match status" value="1"/>
</dbReference>
<sequence length="334" mass="35764">MDFITKLRKRISDKPVRIIYPEGTDLRILIAAVKVNAEKNVKPILIGPESEIVSQAESENVSLDGIEIIDPSHFEKLDDYVQLFAKETGFPEIAARVVIKKPLGLGAAMIRFGDADAMVAGAINTSADVIQNSKQIIGLKKGISAPSSLMVMQTPHYQGAGDHALIFADPGVNPHPNSSELADIAITSAQSAGRLFGWKPRVAMLSFSTQGSAKHPDVEHVVKALEIAKERAPHLQIDGEMQADAALNPAVAHRKMKKASGVAGRANILIFPDLDAANIGFKLVQQLGDASAYGPFLLGFNKPVSDLSRGSTVDDIVGVSFMAALEFQGQNQQI</sequence>
<dbReference type="InterPro" id="IPR042113">
    <property type="entry name" value="P_AcTrfase_dom1"/>
</dbReference>
<dbReference type="NCBIfam" id="NF007233">
    <property type="entry name" value="PRK09653.1"/>
    <property type="match status" value="1"/>
</dbReference>
<dbReference type="Proteomes" id="UP000466388">
    <property type="component" value="Unassembled WGS sequence"/>
</dbReference>
<dbReference type="InterPro" id="IPR012147">
    <property type="entry name" value="P_Ac_Bu_trans"/>
</dbReference>
<dbReference type="Gene3D" id="3.40.50.10750">
    <property type="entry name" value="Isocitrate/Isopropylmalate dehydrogenase-like"/>
    <property type="match status" value="1"/>
</dbReference>
<dbReference type="InterPro" id="IPR042112">
    <property type="entry name" value="P_AcTrfase_dom2"/>
</dbReference>
<dbReference type="AlphaFoldDB" id="A0A7X3C3M3"/>
<dbReference type="Pfam" id="PF01515">
    <property type="entry name" value="PTA_PTB"/>
    <property type="match status" value="1"/>
</dbReference>
<evidence type="ECO:0000256" key="4">
    <source>
        <dbReference type="ARBA" id="ARBA00023315"/>
    </source>
</evidence>
<organism evidence="6 7">
    <name type="scientific">Secundilactobacillus folii</name>
    <dbReference type="NCBI Taxonomy" id="2678357"/>
    <lineage>
        <taxon>Bacteria</taxon>
        <taxon>Bacillati</taxon>
        <taxon>Bacillota</taxon>
        <taxon>Bacilli</taxon>
        <taxon>Lactobacillales</taxon>
        <taxon>Lactobacillaceae</taxon>
        <taxon>Secundilactobacillus</taxon>
    </lineage>
</organism>
<keyword evidence="3" id="KW-0808">Transferase</keyword>
<comment type="similarity">
    <text evidence="2">Belongs to the phosphate acetyltransferase and butyryltransferase family.</text>
</comment>
<gene>
    <name evidence="6" type="ORF">GM612_08875</name>
</gene>
<dbReference type="SUPFAM" id="SSF53659">
    <property type="entry name" value="Isocitrate/Isopropylmalate dehydrogenase-like"/>
    <property type="match status" value="1"/>
</dbReference>
<proteinExistence type="inferred from homology"/>
<evidence type="ECO:0000313" key="6">
    <source>
        <dbReference type="EMBL" id="MTV82756.1"/>
    </source>
</evidence>
<keyword evidence="4" id="KW-0012">Acyltransferase</keyword>
<comment type="caution">
    <text evidence="6">The sequence shown here is derived from an EMBL/GenBank/DDBJ whole genome shotgun (WGS) entry which is preliminary data.</text>
</comment>
<evidence type="ECO:0000313" key="7">
    <source>
        <dbReference type="Proteomes" id="UP000466388"/>
    </source>
</evidence>
<feature type="domain" description="Phosphate acetyl/butaryl transferase" evidence="5">
    <location>
        <begin position="3"/>
        <end position="324"/>
    </location>
</feature>